<gene>
    <name evidence="3" type="ORF">JIN85_14290</name>
</gene>
<keyword evidence="4" id="KW-1185">Reference proteome</keyword>
<dbReference type="InterPro" id="IPR041346">
    <property type="entry name" value="DR2241_Fer4"/>
</dbReference>
<dbReference type="Gene3D" id="3.30.70.2320">
    <property type="match status" value="1"/>
</dbReference>
<comment type="caution">
    <text evidence="3">The sequence shown here is derived from an EMBL/GenBank/DDBJ whole genome shotgun (WGS) entry which is preliminary data.</text>
</comment>
<dbReference type="InterPro" id="IPR041181">
    <property type="entry name" value="DR2241_middle"/>
</dbReference>
<sequence length="225" mass="24825">MNLTQHLAQFLNSGGHRIGQIEIRSNPANQEWMLCHVDDADKLTDPEMTALEIHRDPFAARDLSTFAADGSYRFTKGQTNLISGWIMILSTVAEIRQALDLFYPAAVGLWVAHAQGSIAVENLRDKLNRQTGMYRSARFISDAGAQELVTKICGPAHQCAKRILWQIDEDTPLNDSEASRFNGIPGKVAENAAIPLLCREACNHFVSECKKVSSAERKAASNTEA</sequence>
<dbReference type="EMBL" id="JAENIJ010000024">
    <property type="protein sequence ID" value="MBK1883588.1"/>
    <property type="molecule type" value="Genomic_DNA"/>
</dbReference>
<feature type="domain" description="DR2241 stabilising" evidence="2">
    <location>
        <begin position="12"/>
        <end position="113"/>
    </location>
</feature>
<proteinExistence type="predicted"/>
<dbReference type="Proteomes" id="UP000603141">
    <property type="component" value="Unassembled WGS sequence"/>
</dbReference>
<dbReference type="RefSeq" id="WP_200271884.1">
    <property type="nucleotide sequence ID" value="NZ_JAENIJ010000024.1"/>
</dbReference>
<protein>
    <submittedName>
        <fullName evidence="3">Uncharacterized protein</fullName>
    </submittedName>
</protein>
<dbReference type="AlphaFoldDB" id="A0A934S852"/>
<evidence type="ECO:0000259" key="1">
    <source>
        <dbReference type="Pfam" id="PF18009"/>
    </source>
</evidence>
<name>A0A934S852_9BACT</name>
<evidence type="ECO:0000313" key="4">
    <source>
        <dbReference type="Proteomes" id="UP000603141"/>
    </source>
</evidence>
<evidence type="ECO:0000313" key="3">
    <source>
        <dbReference type="EMBL" id="MBK1883588.1"/>
    </source>
</evidence>
<feature type="domain" description="DR2241 4Fe-4S iron-sulfur cluster binding" evidence="1">
    <location>
        <begin position="116"/>
        <end position="210"/>
    </location>
</feature>
<accession>A0A934S852</accession>
<organism evidence="3 4">
    <name type="scientific">Luteolibacter pohnpeiensis</name>
    <dbReference type="NCBI Taxonomy" id="454153"/>
    <lineage>
        <taxon>Bacteria</taxon>
        <taxon>Pseudomonadati</taxon>
        <taxon>Verrucomicrobiota</taxon>
        <taxon>Verrucomicrobiia</taxon>
        <taxon>Verrucomicrobiales</taxon>
        <taxon>Verrucomicrobiaceae</taxon>
        <taxon>Luteolibacter</taxon>
    </lineage>
</organism>
<dbReference type="Gene3D" id="3.30.1360.190">
    <property type="match status" value="1"/>
</dbReference>
<dbReference type="Pfam" id="PF18069">
    <property type="entry name" value="DR2241"/>
    <property type="match status" value="1"/>
</dbReference>
<dbReference type="Pfam" id="PF18009">
    <property type="entry name" value="Fer4_23"/>
    <property type="match status" value="1"/>
</dbReference>
<reference evidence="3" key="1">
    <citation type="submission" date="2021-01" db="EMBL/GenBank/DDBJ databases">
        <title>Modified the classification status of verrucomicrobia.</title>
        <authorList>
            <person name="Feng X."/>
        </authorList>
    </citation>
    <scope>NUCLEOTIDE SEQUENCE</scope>
    <source>
        <strain evidence="3">KCTC 22041</strain>
    </source>
</reference>
<evidence type="ECO:0000259" key="2">
    <source>
        <dbReference type="Pfam" id="PF18069"/>
    </source>
</evidence>